<sequence>MTSALERFARETLGCNCAPAVFQQVAEDLVPLPGLAAPVRRIAIGGRLLIYLIPITAPPLAVARIGDWAAAGLAERDRQGMNRVRLVLGLADATPAATAPIASAFAQLPVRDERLHLHLLPAAALHYECGTRNPTA</sequence>
<organism evidence="1 2">
    <name type="scientific">Candidatus Thiodictyon syntrophicum</name>
    <dbReference type="NCBI Taxonomy" id="1166950"/>
    <lineage>
        <taxon>Bacteria</taxon>
        <taxon>Pseudomonadati</taxon>
        <taxon>Pseudomonadota</taxon>
        <taxon>Gammaproteobacteria</taxon>
        <taxon>Chromatiales</taxon>
        <taxon>Chromatiaceae</taxon>
        <taxon>Thiodictyon</taxon>
    </lineage>
</organism>
<reference evidence="1 2" key="1">
    <citation type="submission" date="2017-03" db="EMBL/GenBank/DDBJ databases">
        <title>Complete genome sequence of Candidatus 'Thiodictyon syntrophicum' sp. nov. strain Cad16T, a photolithoautotroph purple sulfur bacterium isolated from an alpine meromictic lake.</title>
        <authorList>
            <person name="Luedin S.M."/>
            <person name="Pothier J.F."/>
            <person name="Danza F."/>
            <person name="Storelli N."/>
            <person name="Wittwer M."/>
            <person name="Tonolla M."/>
        </authorList>
    </citation>
    <scope>NUCLEOTIDE SEQUENCE [LARGE SCALE GENOMIC DNA]</scope>
    <source>
        <strain evidence="1 2">Cad16T</strain>
    </source>
</reference>
<keyword evidence="2" id="KW-1185">Reference proteome</keyword>
<dbReference type="RefSeq" id="WP_157817516.1">
    <property type="nucleotide sequence ID" value="NZ_CP020370.1"/>
</dbReference>
<accession>A0A2K8U5H3</accession>
<dbReference type="AlphaFoldDB" id="A0A2K8U5H3"/>
<gene>
    <name evidence="1" type="ORF">THSYN_07405</name>
</gene>
<dbReference type="Proteomes" id="UP000232638">
    <property type="component" value="Chromosome"/>
</dbReference>
<proteinExistence type="predicted"/>
<dbReference type="EMBL" id="CP020370">
    <property type="protein sequence ID" value="AUB80795.1"/>
    <property type="molecule type" value="Genomic_DNA"/>
</dbReference>
<name>A0A2K8U5H3_9GAMM</name>
<protein>
    <submittedName>
        <fullName evidence="1">Uncharacterized protein</fullName>
    </submittedName>
</protein>
<evidence type="ECO:0000313" key="1">
    <source>
        <dbReference type="EMBL" id="AUB80795.1"/>
    </source>
</evidence>
<dbReference type="KEGG" id="tsy:THSYN_07405"/>
<dbReference type="OrthoDB" id="5769940at2"/>
<evidence type="ECO:0000313" key="2">
    <source>
        <dbReference type="Proteomes" id="UP000232638"/>
    </source>
</evidence>